<keyword evidence="4" id="KW-1003">Cell membrane</keyword>
<comment type="catalytic activity">
    <reaction evidence="1">
        <text>ATP + protein L-histidine = ADP + protein N-phospho-L-histidine.</text>
        <dbReference type="EC" id="2.7.13.3"/>
    </reaction>
</comment>
<dbReference type="Gene3D" id="1.20.120.160">
    <property type="entry name" value="HPT domain"/>
    <property type="match status" value="1"/>
</dbReference>
<dbReference type="PROSITE" id="PS50110">
    <property type="entry name" value="RESPONSE_REGULATORY"/>
    <property type="match status" value="1"/>
</dbReference>
<dbReference type="SUPFAM" id="SSF47226">
    <property type="entry name" value="Histidine-containing phosphotransfer domain, HPT domain"/>
    <property type="match status" value="1"/>
</dbReference>
<dbReference type="PANTHER" id="PTHR45339">
    <property type="entry name" value="HYBRID SIGNAL TRANSDUCTION HISTIDINE KINASE J"/>
    <property type="match status" value="1"/>
</dbReference>
<dbReference type="Pfam" id="PF00072">
    <property type="entry name" value="Response_reg"/>
    <property type="match status" value="1"/>
</dbReference>
<dbReference type="Proteomes" id="UP000009049">
    <property type="component" value="Chromosome"/>
</dbReference>
<dbReference type="STRING" id="313596.RB2501_15044"/>
<name>A4CLA6_ROBBH</name>
<evidence type="ECO:0000256" key="1">
    <source>
        <dbReference type="ARBA" id="ARBA00000085"/>
    </source>
</evidence>
<evidence type="ECO:0000256" key="8">
    <source>
        <dbReference type="ARBA" id="ARBA00022840"/>
    </source>
</evidence>
<dbReference type="GO" id="GO:0005886">
    <property type="term" value="C:plasma membrane"/>
    <property type="evidence" value="ECO:0007669"/>
    <property type="project" value="UniProtKB-SubCell"/>
</dbReference>
<dbReference type="PROSITE" id="PS50109">
    <property type="entry name" value="HIS_KIN"/>
    <property type="match status" value="1"/>
</dbReference>
<dbReference type="SUPFAM" id="SSF52172">
    <property type="entry name" value="CheY-like"/>
    <property type="match status" value="1"/>
</dbReference>
<dbReference type="InterPro" id="IPR036641">
    <property type="entry name" value="HPT_dom_sf"/>
</dbReference>
<evidence type="ECO:0000256" key="12">
    <source>
        <dbReference type="PROSITE-ProRule" id="PRU00169"/>
    </source>
</evidence>
<evidence type="ECO:0000256" key="9">
    <source>
        <dbReference type="ARBA" id="ARBA00022989"/>
    </source>
</evidence>
<dbReference type="AlphaFoldDB" id="A4CLA6"/>
<evidence type="ECO:0000256" key="3">
    <source>
        <dbReference type="ARBA" id="ARBA00012438"/>
    </source>
</evidence>
<dbReference type="SMART" id="SM00448">
    <property type="entry name" value="REC"/>
    <property type="match status" value="1"/>
</dbReference>
<evidence type="ECO:0000256" key="5">
    <source>
        <dbReference type="ARBA" id="ARBA00022553"/>
    </source>
</evidence>
<dbReference type="Gene3D" id="1.10.287.130">
    <property type="match status" value="1"/>
</dbReference>
<keyword evidence="8 16" id="KW-0067">ATP-binding</keyword>
<dbReference type="InterPro" id="IPR003594">
    <property type="entry name" value="HATPase_dom"/>
</dbReference>
<dbReference type="InterPro" id="IPR003661">
    <property type="entry name" value="HisK_dim/P_dom"/>
</dbReference>
<dbReference type="KEGG" id="rbi:RB2501_15044"/>
<evidence type="ECO:0000313" key="16">
    <source>
        <dbReference type="EMBL" id="EAR15655.1"/>
    </source>
</evidence>
<feature type="region of interest" description="Disordered" evidence="13">
    <location>
        <begin position="297"/>
        <end position="316"/>
    </location>
</feature>
<keyword evidence="16" id="KW-0808">Transferase</keyword>
<dbReference type="RefSeq" id="WP_015754971.1">
    <property type="nucleotide sequence ID" value="NC_013222.1"/>
</dbReference>
<evidence type="ECO:0000256" key="13">
    <source>
        <dbReference type="SAM" id="MobiDB-lite"/>
    </source>
</evidence>
<protein>
    <recommendedName>
        <fullName evidence="3">histidine kinase</fullName>
        <ecNumber evidence="3">2.7.13.3</ecNumber>
    </recommendedName>
</protein>
<dbReference type="InterPro" id="IPR036097">
    <property type="entry name" value="HisK_dim/P_sf"/>
</dbReference>
<keyword evidence="11" id="KW-0472">Membrane</keyword>
<dbReference type="eggNOG" id="COG0784">
    <property type="taxonomic scope" value="Bacteria"/>
</dbReference>
<keyword evidence="6" id="KW-0812">Transmembrane</keyword>
<dbReference type="GO" id="GO:0000155">
    <property type="term" value="F:phosphorelay sensor kinase activity"/>
    <property type="evidence" value="ECO:0007669"/>
    <property type="project" value="InterPro"/>
</dbReference>
<evidence type="ECO:0000259" key="15">
    <source>
        <dbReference type="PROSITE" id="PS50110"/>
    </source>
</evidence>
<feature type="domain" description="Response regulatory" evidence="15">
    <location>
        <begin position="321"/>
        <end position="439"/>
    </location>
</feature>
<accession>A4CLA6</accession>
<keyword evidence="17" id="KW-1185">Reference proteome</keyword>
<dbReference type="InterPro" id="IPR005467">
    <property type="entry name" value="His_kinase_dom"/>
</dbReference>
<dbReference type="InterPro" id="IPR036890">
    <property type="entry name" value="HATPase_C_sf"/>
</dbReference>
<dbReference type="SMART" id="SM00387">
    <property type="entry name" value="HATPase_c"/>
    <property type="match status" value="1"/>
</dbReference>
<keyword evidence="9" id="KW-1133">Transmembrane helix</keyword>
<keyword evidence="16" id="KW-0418">Kinase</keyword>
<dbReference type="PRINTS" id="PR00344">
    <property type="entry name" value="BCTRLSENSOR"/>
</dbReference>
<dbReference type="eggNOG" id="COG2205">
    <property type="taxonomic scope" value="Bacteria"/>
</dbReference>
<dbReference type="FunFam" id="3.30.565.10:FF:000010">
    <property type="entry name" value="Sensor histidine kinase RcsC"/>
    <property type="match status" value="1"/>
</dbReference>
<evidence type="ECO:0000313" key="17">
    <source>
        <dbReference type="Proteomes" id="UP000009049"/>
    </source>
</evidence>
<reference evidence="16 17" key="1">
    <citation type="journal article" date="2009" name="J. Bacteriol.">
        <title>Complete genome sequence of Robiginitalea biformata HTCC2501.</title>
        <authorList>
            <person name="Oh H.M."/>
            <person name="Giovannoni S.J."/>
            <person name="Lee K."/>
            <person name="Ferriera S."/>
            <person name="Johnson J."/>
            <person name="Cho J.C."/>
        </authorList>
    </citation>
    <scope>NUCLEOTIDE SEQUENCE [LARGE SCALE GENOMIC DNA]</scope>
    <source>
        <strain evidence="17">ATCC BAA-864 / HTCC2501 / KCTC 12146</strain>
    </source>
</reference>
<dbReference type="SMART" id="SM00388">
    <property type="entry name" value="HisKA"/>
    <property type="match status" value="1"/>
</dbReference>
<dbReference type="SUPFAM" id="SSF55874">
    <property type="entry name" value="ATPase domain of HSP90 chaperone/DNA topoisomerase II/histidine kinase"/>
    <property type="match status" value="1"/>
</dbReference>
<dbReference type="CDD" id="cd17546">
    <property type="entry name" value="REC_hyHK_CKI1_RcsC-like"/>
    <property type="match status" value="1"/>
</dbReference>
<evidence type="ECO:0000256" key="2">
    <source>
        <dbReference type="ARBA" id="ARBA00004651"/>
    </source>
</evidence>
<evidence type="ECO:0000259" key="14">
    <source>
        <dbReference type="PROSITE" id="PS50109"/>
    </source>
</evidence>
<evidence type="ECO:0000256" key="7">
    <source>
        <dbReference type="ARBA" id="ARBA00022741"/>
    </source>
</evidence>
<keyword evidence="5 12" id="KW-0597">Phosphoprotein</keyword>
<evidence type="ECO:0000256" key="10">
    <source>
        <dbReference type="ARBA" id="ARBA00023012"/>
    </source>
</evidence>
<dbReference type="SUPFAM" id="SSF47384">
    <property type="entry name" value="Homodimeric domain of signal transducing histidine kinase"/>
    <property type="match status" value="1"/>
</dbReference>
<dbReference type="Gene3D" id="3.30.565.10">
    <property type="entry name" value="Histidine kinase-like ATPase, C-terminal domain"/>
    <property type="match status" value="1"/>
</dbReference>
<dbReference type="CDD" id="cd16922">
    <property type="entry name" value="HATPase_EvgS-ArcB-TorS-like"/>
    <property type="match status" value="1"/>
</dbReference>
<keyword evidence="7" id="KW-0547">Nucleotide-binding</keyword>
<dbReference type="PANTHER" id="PTHR45339:SF1">
    <property type="entry name" value="HYBRID SIGNAL TRANSDUCTION HISTIDINE KINASE J"/>
    <property type="match status" value="1"/>
</dbReference>
<feature type="domain" description="Histidine kinase" evidence="14">
    <location>
        <begin position="76"/>
        <end position="296"/>
    </location>
</feature>
<dbReference type="OrthoDB" id="1046984at2"/>
<sequence>MPTSSQGLLQQIAELRSAIDGFSFDQMSIGEAKTLKSRFEAFCRQLEDKIWDPGAGEEASAELPEASRDSQMLIATVSHEIRTPLSGIIGFTDLLSESPLGEREAEYVGAIRSAAHGLLEIVNELREFSTIESGTWKATSIPFNPKQVLGEVGYLCKTLIVRDNVAFRTEIARDLPDLLLGDPSKLSQILMNLLGNAIKFTASGHITLRMRCEWRKRTCTLHGEVEDTGPGIQPSDLGLIFNPFHQGGQTGETQGIGTGLGLSIVKKIIERQGGAIWAESEPGSGSRFSFRLPYTLGTTSPEPGTLQEPESPDEKRLEGKRILVFEDNPLNMKLLETRLKSWGCHVYRAEQAAYGMALLQKNPVDLILMDLHLPQANGFELSRQIRNHSEPGLQNIPIIAVTADFTARDEERRKASGIDDVLLKPYVPAELFGRLEFYLQNGRVVPNEAHSRPEKLGKIDVQALWAECSGDMDVLEQLIGLLKNNLLEFIGKIRLHLPTADYAQITAAAHKVKSGLRMVRAGYWLEHVEAIHQLSKEETGLGEIGQRFDELAEDFPRLEAQLEREVEKLKKDQGHG</sequence>
<dbReference type="Gene3D" id="3.40.50.2300">
    <property type="match status" value="1"/>
</dbReference>
<comment type="subcellular location">
    <subcellularLocation>
        <location evidence="2">Cell membrane</location>
        <topology evidence="2">Multi-pass membrane protein</topology>
    </subcellularLocation>
</comment>
<dbReference type="Pfam" id="PF00512">
    <property type="entry name" value="HisKA"/>
    <property type="match status" value="1"/>
</dbReference>
<dbReference type="Pfam" id="PF02518">
    <property type="entry name" value="HATPase_c"/>
    <property type="match status" value="1"/>
</dbReference>
<dbReference type="HOGENOM" id="CLU_000445_114_15_10"/>
<gene>
    <name evidence="16" type="ordered locus">RB2501_15044</name>
</gene>
<dbReference type="InterPro" id="IPR011006">
    <property type="entry name" value="CheY-like_superfamily"/>
</dbReference>
<proteinExistence type="predicted"/>
<dbReference type="InterPro" id="IPR001789">
    <property type="entry name" value="Sig_transdc_resp-reg_receiver"/>
</dbReference>
<dbReference type="EMBL" id="CP001712">
    <property type="protein sequence ID" value="EAR15655.1"/>
    <property type="molecule type" value="Genomic_DNA"/>
</dbReference>
<dbReference type="GO" id="GO:0005524">
    <property type="term" value="F:ATP binding"/>
    <property type="evidence" value="ECO:0007669"/>
    <property type="project" value="UniProtKB-KW"/>
</dbReference>
<organism evidence="16 17">
    <name type="scientific">Robiginitalea biformata (strain ATCC BAA-864 / DSM 15991 / KCTC 12146 / HTCC2501)</name>
    <dbReference type="NCBI Taxonomy" id="313596"/>
    <lineage>
        <taxon>Bacteria</taxon>
        <taxon>Pseudomonadati</taxon>
        <taxon>Bacteroidota</taxon>
        <taxon>Flavobacteriia</taxon>
        <taxon>Flavobacteriales</taxon>
        <taxon>Flavobacteriaceae</taxon>
        <taxon>Robiginitalea</taxon>
    </lineage>
</organism>
<dbReference type="InterPro" id="IPR004358">
    <property type="entry name" value="Sig_transdc_His_kin-like_C"/>
</dbReference>
<dbReference type="EC" id="2.7.13.3" evidence="3"/>
<keyword evidence="10" id="KW-0902">Two-component regulatory system</keyword>
<evidence type="ECO:0000256" key="4">
    <source>
        <dbReference type="ARBA" id="ARBA00022475"/>
    </source>
</evidence>
<evidence type="ECO:0000256" key="6">
    <source>
        <dbReference type="ARBA" id="ARBA00022692"/>
    </source>
</evidence>
<dbReference type="CDD" id="cd00082">
    <property type="entry name" value="HisKA"/>
    <property type="match status" value="1"/>
</dbReference>
<feature type="modified residue" description="4-aspartylphosphate" evidence="12">
    <location>
        <position position="370"/>
    </location>
</feature>
<evidence type="ECO:0000256" key="11">
    <source>
        <dbReference type="ARBA" id="ARBA00023136"/>
    </source>
</evidence>